<name>A0ABV0QBT9_9TELE</name>
<evidence type="ECO:0000313" key="1">
    <source>
        <dbReference type="EMBL" id="MEQ2193260.1"/>
    </source>
</evidence>
<evidence type="ECO:0000313" key="2">
    <source>
        <dbReference type="Proteomes" id="UP001434883"/>
    </source>
</evidence>
<reference evidence="1 2" key="1">
    <citation type="submission" date="2021-06" db="EMBL/GenBank/DDBJ databases">
        <authorList>
            <person name="Palmer J.M."/>
        </authorList>
    </citation>
    <scope>NUCLEOTIDE SEQUENCE [LARGE SCALE GENOMIC DNA]</scope>
    <source>
        <strain evidence="1 2">XC_2019</strain>
        <tissue evidence="1">Muscle</tissue>
    </source>
</reference>
<dbReference type="EMBL" id="JAHRIN010007684">
    <property type="protein sequence ID" value="MEQ2193260.1"/>
    <property type="molecule type" value="Genomic_DNA"/>
</dbReference>
<organism evidence="1 2">
    <name type="scientific">Xenoophorus captivus</name>
    <dbReference type="NCBI Taxonomy" id="1517983"/>
    <lineage>
        <taxon>Eukaryota</taxon>
        <taxon>Metazoa</taxon>
        <taxon>Chordata</taxon>
        <taxon>Craniata</taxon>
        <taxon>Vertebrata</taxon>
        <taxon>Euteleostomi</taxon>
        <taxon>Actinopterygii</taxon>
        <taxon>Neopterygii</taxon>
        <taxon>Teleostei</taxon>
        <taxon>Neoteleostei</taxon>
        <taxon>Acanthomorphata</taxon>
        <taxon>Ovalentaria</taxon>
        <taxon>Atherinomorphae</taxon>
        <taxon>Cyprinodontiformes</taxon>
        <taxon>Goodeidae</taxon>
        <taxon>Xenoophorus</taxon>
    </lineage>
</organism>
<comment type="caution">
    <text evidence="1">The sequence shown here is derived from an EMBL/GenBank/DDBJ whole genome shotgun (WGS) entry which is preliminary data.</text>
</comment>
<proteinExistence type="predicted"/>
<protein>
    <submittedName>
        <fullName evidence="1">Uncharacterized protein</fullName>
    </submittedName>
</protein>
<sequence length="106" mass="12076">MRPLKKCGGNHSSYVNKVTLIQHNKTKEVNIGNRGASEKCQCLSLRQHAVPDGKHTFCVFVYYLVLDNTIGELGRRFSNTNWNIMQGTRMFFMSCSGCVKWLLSCQ</sequence>
<accession>A0ABV0QBT9</accession>
<dbReference type="Proteomes" id="UP001434883">
    <property type="component" value="Unassembled WGS sequence"/>
</dbReference>
<keyword evidence="2" id="KW-1185">Reference proteome</keyword>
<gene>
    <name evidence="1" type="ORF">XENOCAPTIV_028290</name>
</gene>